<protein>
    <submittedName>
        <fullName evidence="2">Uncharacterized protein</fullName>
    </submittedName>
</protein>
<evidence type="ECO:0000313" key="2">
    <source>
        <dbReference type="EMBL" id="RSN70059.1"/>
    </source>
</evidence>
<dbReference type="RefSeq" id="WP_052568511.1">
    <property type="nucleotide sequence ID" value="NZ_RCOR01000014.1"/>
</dbReference>
<name>A0A3R9QZM9_9CREN</name>
<dbReference type="GeneID" id="6094774"/>
<keyword evidence="1" id="KW-0472">Membrane</keyword>
<dbReference type="AlphaFoldDB" id="A0A3R9QZM9"/>
<gene>
    <name evidence="2" type="ORF">D9Q81_01740</name>
</gene>
<evidence type="ECO:0000256" key="1">
    <source>
        <dbReference type="SAM" id="Phobius"/>
    </source>
</evidence>
<dbReference type="Proteomes" id="UP000278149">
    <property type="component" value="Unassembled WGS sequence"/>
</dbReference>
<feature type="transmembrane region" description="Helical" evidence="1">
    <location>
        <begin position="85"/>
        <end position="105"/>
    </location>
</feature>
<keyword evidence="1" id="KW-1133">Transmembrane helix</keyword>
<keyword evidence="1" id="KW-0812">Transmembrane</keyword>
<accession>A0A3R9QZM9</accession>
<reference evidence="2 3" key="1">
    <citation type="submission" date="2018-10" db="EMBL/GenBank/DDBJ databases">
        <title>Co-occurring genomic capacity for anaerobic methane metabolism and dissimilatory sulfite reduction discovered in the Korarchaeota.</title>
        <authorList>
            <person name="Mckay L.J."/>
            <person name="Dlakic M."/>
            <person name="Fields M.W."/>
            <person name="Delmont T.O."/>
            <person name="Eren A.M."/>
            <person name="Jay Z.J."/>
            <person name="Klingelsmith K.B."/>
            <person name="Rusch D.B."/>
            <person name="Inskeep W.P."/>
        </authorList>
    </citation>
    <scope>NUCLEOTIDE SEQUENCE [LARGE SCALE GENOMIC DNA]</scope>
    <source>
        <strain evidence="2 3">WS</strain>
    </source>
</reference>
<feature type="transmembrane region" description="Helical" evidence="1">
    <location>
        <begin position="43"/>
        <end position="64"/>
    </location>
</feature>
<organism evidence="2 3">
    <name type="scientific">Candidatus Korarchaeum cryptofilum</name>
    <dbReference type="NCBI Taxonomy" id="498846"/>
    <lineage>
        <taxon>Archaea</taxon>
        <taxon>Thermoproteota</taxon>
        <taxon>Candidatus Korarchaeia</taxon>
        <taxon>Candidatus Korarchaeales</taxon>
        <taxon>Candidatus Korarchaeaceae</taxon>
        <taxon>Candidatus Korarchaeum</taxon>
    </lineage>
</organism>
<feature type="transmembrane region" description="Helical" evidence="1">
    <location>
        <begin position="12"/>
        <end position="37"/>
    </location>
</feature>
<comment type="caution">
    <text evidence="2">The sequence shown here is derived from an EMBL/GenBank/DDBJ whole genome shotgun (WGS) entry which is preliminary data.</text>
</comment>
<sequence>MHEEGIARYKEATAWLLTFPPLMALLSTILSLNFAIFDRDTGARISIILMMTAMFIFIIADRYIRILIPLEEGQEPQMMRLYKKAAILLGVAIPILGLLSALAVGYPDAPLTSLSFTAISLSGLGSAWKRFYDKITGKIVIEVKRTKS</sequence>
<feature type="transmembrane region" description="Helical" evidence="1">
    <location>
        <begin position="111"/>
        <end position="128"/>
    </location>
</feature>
<dbReference type="EMBL" id="RCOR01000014">
    <property type="protein sequence ID" value="RSN70059.1"/>
    <property type="molecule type" value="Genomic_DNA"/>
</dbReference>
<proteinExistence type="predicted"/>
<evidence type="ECO:0000313" key="3">
    <source>
        <dbReference type="Proteomes" id="UP000278149"/>
    </source>
</evidence>